<evidence type="ECO:0000256" key="5">
    <source>
        <dbReference type="ARBA" id="ARBA00022989"/>
    </source>
</evidence>
<dbReference type="PANTHER" id="PTHR30353">
    <property type="entry name" value="INNER MEMBRANE PROTEIN DEDA-RELATED"/>
    <property type="match status" value="1"/>
</dbReference>
<keyword evidence="10" id="KW-1185">Reference proteome</keyword>
<reference evidence="9" key="1">
    <citation type="submission" date="2022-07" db="EMBL/GenBank/DDBJ databases">
        <title>Taxonomic analysis of Microcella humidisoli nov. sp., isolated from riverside soil.</title>
        <authorList>
            <person name="Molina K.M."/>
            <person name="Kim S.B."/>
        </authorList>
    </citation>
    <scope>NUCLEOTIDE SEQUENCE</scope>
    <source>
        <strain evidence="9">MMS21-STM10</strain>
    </source>
</reference>
<feature type="domain" description="VTT" evidence="8">
    <location>
        <begin position="18"/>
        <end position="142"/>
    </location>
</feature>
<gene>
    <name evidence="9" type="ORF">NNL39_06255</name>
</gene>
<protein>
    <submittedName>
        <fullName evidence="9">VTT domain-containing protein</fullName>
    </submittedName>
</protein>
<name>A0ABY5FZY6_9MICO</name>
<sequence>MTLIIFVETAFLATSFLPGDSLLFITGLTVATLPSIIPAWLAFVLVLAAAIGGTQVGYEIGRAVGPPLLRRRRWPLTDTVVARTTAVFERLGARAIIIGRFIPILRALVPVLAGITGMPRRRFVMLNIIGALAWIGVFMLGGFLLGQVPLVKQNLELAVIIVVVVSSLPLPFELWRDARRRRAEAARAAALGDDEASPAR</sequence>
<evidence type="ECO:0000313" key="9">
    <source>
        <dbReference type="EMBL" id="UTT63694.1"/>
    </source>
</evidence>
<evidence type="ECO:0000259" key="8">
    <source>
        <dbReference type="Pfam" id="PF09335"/>
    </source>
</evidence>
<proteinExistence type="inferred from homology"/>
<evidence type="ECO:0000256" key="1">
    <source>
        <dbReference type="ARBA" id="ARBA00004651"/>
    </source>
</evidence>
<dbReference type="PANTHER" id="PTHR30353:SF0">
    <property type="entry name" value="TRANSMEMBRANE PROTEIN"/>
    <property type="match status" value="1"/>
</dbReference>
<dbReference type="Proteomes" id="UP001060039">
    <property type="component" value="Chromosome"/>
</dbReference>
<dbReference type="EMBL" id="CP101497">
    <property type="protein sequence ID" value="UTT63694.1"/>
    <property type="molecule type" value="Genomic_DNA"/>
</dbReference>
<evidence type="ECO:0000256" key="7">
    <source>
        <dbReference type="RuleBase" id="RU367016"/>
    </source>
</evidence>
<comment type="similarity">
    <text evidence="2 7">Belongs to the DedA family.</text>
</comment>
<feature type="transmembrane region" description="Helical" evidence="7">
    <location>
        <begin position="123"/>
        <end position="145"/>
    </location>
</feature>
<dbReference type="RefSeq" id="WP_255160827.1">
    <property type="nucleotide sequence ID" value="NZ_CP101497.1"/>
</dbReference>
<dbReference type="InterPro" id="IPR032816">
    <property type="entry name" value="VTT_dom"/>
</dbReference>
<evidence type="ECO:0000313" key="10">
    <source>
        <dbReference type="Proteomes" id="UP001060039"/>
    </source>
</evidence>
<keyword evidence="4 7" id="KW-0812">Transmembrane</keyword>
<evidence type="ECO:0000256" key="4">
    <source>
        <dbReference type="ARBA" id="ARBA00022692"/>
    </source>
</evidence>
<evidence type="ECO:0000256" key="2">
    <source>
        <dbReference type="ARBA" id="ARBA00010792"/>
    </source>
</evidence>
<dbReference type="InterPro" id="IPR032818">
    <property type="entry name" value="DedA-like"/>
</dbReference>
<keyword evidence="6 7" id="KW-0472">Membrane</keyword>
<keyword evidence="5 7" id="KW-1133">Transmembrane helix</keyword>
<comment type="caution">
    <text evidence="7">Lacks conserved residue(s) required for the propagation of feature annotation.</text>
</comment>
<evidence type="ECO:0000256" key="3">
    <source>
        <dbReference type="ARBA" id="ARBA00022475"/>
    </source>
</evidence>
<keyword evidence="3 7" id="KW-1003">Cell membrane</keyword>
<feature type="transmembrane region" description="Helical" evidence="7">
    <location>
        <begin position="22"/>
        <end position="52"/>
    </location>
</feature>
<organism evidence="9 10">
    <name type="scientific">Microcella humidisoli</name>
    <dbReference type="NCBI Taxonomy" id="2963406"/>
    <lineage>
        <taxon>Bacteria</taxon>
        <taxon>Bacillati</taxon>
        <taxon>Actinomycetota</taxon>
        <taxon>Actinomycetes</taxon>
        <taxon>Micrococcales</taxon>
        <taxon>Microbacteriaceae</taxon>
        <taxon>Microcella</taxon>
    </lineage>
</organism>
<dbReference type="Pfam" id="PF09335">
    <property type="entry name" value="VTT_dom"/>
    <property type="match status" value="1"/>
</dbReference>
<evidence type="ECO:0000256" key="6">
    <source>
        <dbReference type="ARBA" id="ARBA00023136"/>
    </source>
</evidence>
<accession>A0ABY5FZY6</accession>
<feature type="transmembrane region" description="Helical" evidence="7">
    <location>
        <begin position="157"/>
        <end position="175"/>
    </location>
</feature>
<comment type="subcellular location">
    <subcellularLocation>
        <location evidence="1 7">Cell membrane</location>
        <topology evidence="1 7">Multi-pass membrane protein</topology>
    </subcellularLocation>
</comment>